<organism evidence="1 2">
    <name type="scientific">Clathrus columnatus</name>
    <dbReference type="NCBI Taxonomy" id="1419009"/>
    <lineage>
        <taxon>Eukaryota</taxon>
        <taxon>Fungi</taxon>
        <taxon>Dikarya</taxon>
        <taxon>Basidiomycota</taxon>
        <taxon>Agaricomycotina</taxon>
        <taxon>Agaricomycetes</taxon>
        <taxon>Phallomycetidae</taxon>
        <taxon>Phallales</taxon>
        <taxon>Clathraceae</taxon>
        <taxon>Clathrus</taxon>
    </lineage>
</organism>
<accession>A0AAV4ZZZ7</accession>
<dbReference type="AlphaFoldDB" id="A0AAV4ZZZ7"/>
<proteinExistence type="predicted"/>
<protein>
    <submittedName>
        <fullName evidence="1">Uncharacterized protein</fullName>
    </submittedName>
</protein>
<comment type="caution">
    <text evidence="1">The sequence shown here is derived from an EMBL/GenBank/DDBJ whole genome shotgun (WGS) entry which is preliminary data.</text>
</comment>
<name>A0AAV4ZZZ7_9AGAM</name>
<reference evidence="1" key="1">
    <citation type="submission" date="2021-10" db="EMBL/GenBank/DDBJ databases">
        <title>De novo Genome Assembly of Clathrus columnatus (Basidiomycota, Fungi) Using Illumina and Nanopore Sequence Data.</title>
        <authorList>
            <person name="Ogiso-Tanaka E."/>
            <person name="Itagaki H."/>
            <person name="Hosoya T."/>
            <person name="Hosaka K."/>
        </authorList>
    </citation>
    <scope>NUCLEOTIDE SEQUENCE</scope>
    <source>
        <strain evidence="1">MO-923</strain>
    </source>
</reference>
<evidence type="ECO:0000313" key="1">
    <source>
        <dbReference type="EMBL" id="GJJ05968.1"/>
    </source>
</evidence>
<gene>
    <name evidence="1" type="ORF">Clacol_000155</name>
</gene>
<keyword evidence="2" id="KW-1185">Reference proteome</keyword>
<dbReference type="Proteomes" id="UP001050691">
    <property type="component" value="Unassembled WGS sequence"/>
</dbReference>
<sequence>MHFKSDKILNKINFHAVVVIASVSSALRLMDAEPMPTKKSLAKCSSADKLTSRRNSAEIEGFGPNVTTRVKTLCMDGDQVHISFSDVISLCPSSENILYET</sequence>
<evidence type="ECO:0000313" key="2">
    <source>
        <dbReference type="Proteomes" id="UP001050691"/>
    </source>
</evidence>
<dbReference type="EMBL" id="BPWL01000001">
    <property type="protein sequence ID" value="GJJ05968.1"/>
    <property type="molecule type" value="Genomic_DNA"/>
</dbReference>